<proteinExistence type="predicted"/>
<name>A0A0R3E4U6_9BRAD</name>
<dbReference type="OrthoDB" id="9757917at2"/>
<dbReference type="STRING" id="989370.AOQ71_02825"/>
<dbReference type="Proteomes" id="UP000051936">
    <property type="component" value="Unassembled WGS sequence"/>
</dbReference>
<evidence type="ECO:0000313" key="1">
    <source>
        <dbReference type="EMBL" id="KRQ17147.1"/>
    </source>
</evidence>
<dbReference type="AlphaFoldDB" id="A0A0R3E4U6"/>
<evidence type="ECO:0000313" key="2">
    <source>
        <dbReference type="Proteomes" id="UP000051936"/>
    </source>
</evidence>
<keyword evidence="2" id="KW-1185">Reference proteome</keyword>
<reference evidence="1 2" key="1">
    <citation type="submission" date="2015-09" db="EMBL/GenBank/DDBJ databases">
        <title>Draft Genome Sequence of Bradyrhizobium manausense Strain BR 3351T, a Novel Symbiotic Nitrogen-Fixing Alphaproteobacterium Isolated from Brazilian Amazon Rain Forest.</title>
        <authorList>
            <person name="De Araujo J.L."/>
            <person name="Zilli J.E."/>
        </authorList>
    </citation>
    <scope>NUCLEOTIDE SEQUENCE [LARGE SCALE GENOMIC DNA]</scope>
    <source>
        <strain evidence="1 2">BR3351</strain>
    </source>
</reference>
<organism evidence="1 2">
    <name type="scientific">Bradyrhizobium manausense</name>
    <dbReference type="NCBI Taxonomy" id="989370"/>
    <lineage>
        <taxon>Bacteria</taxon>
        <taxon>Pseudomonadati</taxon>
        <taxon>Pseudomonadota</taxon>
        <taxon>Alphaproteobacteria</taxon>
        <taxon>Hyphomicrobiales</taxon>
        <taxon>Nitrobacteraceae</taxon>
        <taxon>Bradyrhizobium</taxon>
    </lineage>
</organism>
<gene>
    <name evidence="1" type="ORF">AOQ71_02825</name>
</gene>
<dbReference type="EMBL" id="LJYG01000016">
    <property type="protein sequence ID" value="KRQ17147.1"/>
    <property type="molecule type" value="Genomic_DNA"/>
</dbReference>
<accession>A0A0R3E4U6</accession>
<protein>
    <submittedName>
        <fullName evidence="1">Uncharacterized protein</fullName>
    </submittedName>
</protein>
<comment type="caution">
    <text evidence="1">The sequence shown here is derived from an EMBL/GenBank/DDBJ whole genome shotgun (WGS) entry which is preliminary data.</text>
</comment>
<sequence length="243" mass="26716">MGDNKSDLNPPHGWHPGLLREVVLATASKLSDHEIPIPPLDFYEAVANRGEDIIIEAIAEAIAARRDDINTVVANIQAARRLLERLGDDLFLATEQADDPILARLAAYLALEGTDGYNEIGYQCAWGAQGSPDWGTLWGVKQKIRDFTPAFVLKICMKGDFRWLGVECHAPNRELPQDLHTRVRARTMVVSGVPVLAFSPTDVETDASACAEEIGYAASILAQELLAMHGIEPPPRRDFRPRG</sequence>
<dbReference type="RefSeq" id="WP_057741405.1">
    <property type="nucleotide sequence ID" value="NZ_LJYG01000016.1"/>
</dbReference>